<dbReference type="AlphaFoldDB" id="A0A3G6TDT2"/>
<protein>
    <submittedName>
        <fullName evidence="2">Uncharacterized protein</fullName>
    </submittedName>
</protein>
<evidence type="ECO:0000313" key="2">
    <source>
        <dbReference type="EMBL" id="AZB25999.1"/>
    </source>
</evidence>
<dbReference type="RefSeq" id="WP_123870945.1">
    <property type="nucleotide sequence ID" value="NZ_CP033932.1"/>
</dbReference>
<feature type="region of interest" description="Disordered" evidence="1">
    <location>
        <begin position="1"/>
        <end position="80"/>
    </location>
</feature>
<organism evidence="2 3">
    <name type="scientific">Chryseobacterium bernardetii</name>
    <dbReference type="NCBI Taxonomy" id="1241978"/>
    <lineage>
        <taxon>Bacteria</taxon>
        <taxon>Pseudomonadati</taxon>
        <taxon>Bacteroidota</taxon>
        <taxon>Flavobacteriia</taxon>
        <taxon>Flavobacteriales</taxon>
        <taxon>Weeksellaceae</taxon>
        <taxon>Chryseobacterium group</taxon>
        <taxon>Chryseobacterium</taxon>
    </lineage>
</organism>
<keyword evidence="3" id="KW-1185">Reference proteome</keyword>
<dbReference type="Proteomes" id="UP000271193">
    <property type="component" value="Chromosome"/>
</dbReference>
<dbReference type="NCBIfam" id="NF041924">
    <property type="entry name" value="QatB"/>
    <property type="match status" value="1"/>
</dbReference>
<dbReference type="InterPro" id="IPR049675">
    <property type="entry name" value="QatB"/>
</dbReference>
<accession>A0A3G6TDT2</accession>
<dbReference type="EMBL" id="CP033932">
    <property type="protein sequence ID" value="AZB25999.1"/>
    <property type="molecule type" value="Genomic_DNA"/>
</dbReference>
<proteinExistence type="predicted"/>
<sequence>MGTSASNGGPKGSPPLLPDWYNPSPPDGENQDVPQDGNNDSDGENDSTNENDSSNNDSQDQNNSDNQNPTNQSTDWGKSKGALTRIAKSTSGSSIQKAGRKYVSGLGGKRGATRAAAQGRITGGKYASFLGAIASGGINNALRNLGLDNLVGRSSEEICLAIADAIAPTGSTNDEAIARDALISTLDSLYNKLQENGNDFSNVDSLSLDQIKETLIEYVSNYVFNKWMYELGSAIEKGSVTETDAINLEREVKDLIYAETFEHYRDIPVETFNISDQSNNAMIEEIFQTAYSTLES</sequence>
<reference evidence="3" key="1">
    <citation type="submission" date="2018-11" db="EMBL/GenBank/DDBJ databases">
        <title>Proposal to divide the Flavobacteriaceae and reorganize its genera based on Amino Acid Identity values calculated from whole genome sequences.</title>
        <authorList>
            <person name="Nicholson A.C."/>
            <person name="Gulvik C.A."/>
            <person name="Whitney A.M."/>
            <person name="Humrighouse B.W."/>
            <person name="Bell M."/>
            <person name="Holmes B."/>
            <person name="Steigerwalt A.G."/>
            <person name="Villarma A."/>
            <person name="Sheth M."/>
            <person name="Batra D."/>
            <person name="Pryor J."/>
            <person name="Bernardet J.-F."/>
            <person name="Hugo C."/>
            <person name="Kampfer P."/>
            <person name="Newman J."/>
            <person name="McQuiston J.R."/>
        </authorList>
    </citation>
    <scope>NUCLEOTIDE SEQUENCE [LARGE SCALE GENOMIC DNA]</scope>
    <source>
        <strain evidence="3">G0229</strain>
    </source>
</reference>
<feature type="compositionally biased region" description="Low complexity" evidence="1">
    <location>
        <begin position="50"/>
        <end position="73"/>
    </location>
</feature>
<gene>
    <name evidence="2" type="ORF">EG339_16090</name>
</gene>
<dbReference type="KEGG" id="cben:EG339_16090"/>
<evidence type="ECO:0000313" key="3">
    <source>
        <dbReference type="Proteomes" id="UP000271193"/>
    </source>
</evidence>
<name>A0A3G6TDT2_9FLAO</name>
<feature type="compositionally biased region" description="Acidic residues" evidence="1">
    <location>
        <begin position="39"/>
        <end position="49"/>
    </location>
</feature>
<evidence type="ECO:0000256" key="1">
    <source>
        <dbReference type="SAM" id="MobiDB-lite"/>
    </source>
</evidence>
<dbReference type="GeneID" id="99066330"/>